<name>A0A7S0PHS7_9STRA</name>
<dbReference type="GO" id="GO:0051603">
    <property type="term" value="P:proteolysis involved in protein catabolic process"/>
    <property type="evidence" value="ECO:0007669"/>
    <property type="project" value="InterPro"/>
</dbReference>
<accession>A0A7S0PHS7</accession>
<protein>
    <submittedName>
        <fullName evidence="2">Uncharacterized protein</fullName>
    </submittedName>
</protein>
<dbReference type="EMBL" id="HBEU01001751">
    <property type="protein sequence ID" value="CAD8575020.1"/>
    <property type="molecule type" value="Transcribed_RNA"/>
</dbReference>
<dbReference type="SUPFAM" id="SSF56235">
    <property type="entry name" value="N-terminal nucleophile aminohydrolases (Ntn hydrolases)"/>
    <property type="match status" value="1"/>
</dbReference>
<keyword evidence="1" id="KW-0647">Proteasome</keyword>
<dbReference type="PANTHER" id="PTHR11599">
    <property type="entry name" value="PROTEASOME SUBUNIT ALPHA/BETA"/>
    <property type="match status" value="1"/>
</dbReference>
<gene>
    <name evidence="2" type="ORF">LDAN0322_LOCUS1165</name>
</gene>
<dbReference type="InterPro" id="IPR001353">
    <property type="entry name" value="Proteasome_sua/b"/>
</dbReference>
<proteinExistence type="predicted"/>
<evidence type="ECO:0000256" key="1">
    <source>
        <dbReference type="ARBA" id="ARBA00022942"/>
    </source>
</evidence>
<dbReference type="InterPro" id="IPR029055">
    <property type="entry name" value="Ntn_hydrolases_N"/>
</dbReference>
<dbReference type="Gene3D" id="3.60.20.10">
    <property type="entry name" value="Glutamine Phosphoribosylpyrophosphate, subunit 1, domain 1"/>
    <property type="match status" value="1"/>
</dbReference>
<sequence>MSSNGSIYKCVQTGCILLGLHACLTAVGVVASSYGETSDMAQERRYYNSLEPTTFGPSGRLHAVERVFEEATAELTKFDVHKFLRNRGRKDDEDEENLESVMPGRLTLGIICEDFICVTSIDLLGVRNLYDSTSNDESVSDFYEPLAMSQVQNDFDIRSQSPVFVRLDNSIMATTAGDPIDAQILLKRTEDVGNGLHKMYGTAGSEFLFRLRNVNNSLSTAEIARTLADAAQASTQSVGSKTGRMLVSSALVFGYDCRPRNELRMWRVDPTGQFYSVSASCIGRGAGAVERTLLKRIYQSSEDEKNDTNEDTDYWSELSNDEINTYLRKLSTSEAIDLCCSCLRDVTQILHNSEDLFWKNIQSVIVDRNFSANKMFKTYNGQKLRDLLSSTVS</sequence>
<dbReference type="AlphaFoldDB" id="A0A7S0PHS7"/>
<dbReference type="InterPro" id="IPR050115">
    <property type="entry name" value="Proteasome_alpha"/>
</dbReference>
<dbReference type="Pfam" id="PF00227">
    <property type="entry name" value="Proteasome"/>
    <property type="match status" value="1"/>
</dbReference>
<organism evidence="2">
    <name type="scientific">Leptocylindrus aporus</name>
    <dbReference type="NCBI Taxonomy" id="1398097"/>
    <lineage>
        <taxon>Eukaryota</taxon>
        <taxon>Sar</taxon>
        <taxon>Stramenopiles</taxon>
        <taxon>Ochrophyta</taxon>
        <taxon>Bacillariophyta</taxon>
        <taxon>Coscinodiscophyceae</taxon>
        <taxon>Chaetocerotophycidae</taxon>
        <taxon>Leptocylindrales</taxon>
        <taxon>Leptocylindraceae</taxon>
        <taxon>Leptocylindrus</taxon>
    </lineage>
</organism>
<evidence type="ECO:0000313" key="2">
    <source>
        <dbReference type="EMBL" id="CAD8575020.1"/>
    </source>
</evidence>
<reference evidence="2" key="1">
    <citation type="submission" date="2021-01" db="EMBL/GenBank/DDBJ databases">
        <authorList>
            <person name="Corre E."/>
            <person name="Pelletier E."/>
            <person name="Niang G."/>
            <person name="Scheremetjew M."/>
            <person name="Finn R."/>
            <person name="Kale V."/>
            <person name="Holt S."/>
            <person name="Cochrane G."/>
            <person name="Meng A."/>
            <person name="Brown T."/>
            <person name="Cohen L."/>
        </authorList>
    </citation>
    <scope>NUCLEOTIDE SEQUENCE</scope>
    <source>
        <strain evidence="2">B651</strain>
    </source>
</reference>
<dbReference type="GO" id="GO:0005839">
    <property type="term" value="C:proteasome core complex"/>
    <property type="evidence" value="ECO:0007669"/>
    <property type="project" value="InterPro"/>
</dbReference>